<dbReference type="InParanoid" id="C4JGL1"/>
<organism evidence="1 2">
    <name type="scientific">Uncinocarpus reesii (strain UAMH 1704)</name>
    <dbReference type="NCBI Taxonomy" id="336963"/>
    <lineage>
        <taxon>Eukaryota</taxon>
        <taxon>Fungi</taxon>
        <taxon>Dikarya</taxon>
        <taxon>Ascomycota</taxon>
        <taxon>Pezizomycotina</taxon>
        <taxon>Eurotiomycetes</taxon>
        <taxon>Eurotiomycetidae</taxon>
        <taxon>Onygenales</taxon>
        <taxon>Onygenaceae</taxon>
        <taxon>Uncinocarpus</taxon>
    </lineage>
</organism>
<evidence type="ECO:0000313" key="2">
    <source>
        <dbReference type="Proteomes" id="UP000002058"/>
    </source>
</evidence>
<dbReference type="VEuPathDB" id="FungiDB:UREG_01202"/>
<sequence>MTRWSVNDRPLHLRDSPPPELLRITRILPTLATDLERVEFSNMIACKLGWFLALENEEMISTRIWRTNVNSRAQSIKLASPISRLAPRSLFILIRGAFIVICMMAPARPKEEALANLSRKLAGDERQDRGEAARPEGYLAMKDCAPMPRNLQETALEL</sequence>
<dbReference type="RefSeq" id="XP_002541686.1">
    <property type="nucleotide sequence ID" value="XM_002541640.1"/>
</dbReference>
<dbReference type="GeneID" id="8439886"/>
<accession>C4JGL1</accession>
<name>C4JGL1_UNCRE</name>
<gene>
    <name evidence="1" type="ORF">UREG_01202</name>
</gene>
<proteinExistence type="predicted"/>
<protein>
    <submittedName>
        <fullName evidence="1">Uncharacterized protein</fullName>
    </submittedName>
</protein>
<reference evidence="2" key="1">
    <citation type="journal article" date="2009" name="Genome Res.">
        <title>Comparative genomic analyses of the human fungal pathogens Coccidioides and their relatives.</title>
        <authorList>
            <person name="Sharpton T.J."/>
            <person name="Stajich J.E."/>
            <person name="Rounsley S.D."/>
            <person name="Gardner M.J."/>
            <person name="Wortman J.R."/>
            <person name="Jordar V.S."/>
            <person name="Maiti R."/>
            <person name="Kodira C.D."/>
            <person name="Neafsey D.E."/>
            <person name="Zeng Q."/>
            <person name="Hung C.-Y."/>
            <person name="McMahan C."/>
            <person name="Muszewska A."/>
            <person name="Grynberg M."/>
            <person name="Mandel M.A."/>
            <person name="Kellner E.M."/>
            <person name="Barker B.M."/>
            <person name="Galgiani J.N."/>
            <person name="Orbach M.J."/>
            <person name="Kirkland T.N."/>
            <person name="Cole G.T."/>
            <person name="Henn M.R."/>
            <person name="Birren B.W."/>
            <person name="Taylor J.W."/>
        </authorList>
    </citation>
    <scope>NUCLEOTIDE SEQUENCE [LARGE SCALE GENOMIC DNA]</scope>
    <source>
        <strain evidence="2">UAMH 1704</strain>
    </source>
</reference>
<keyword evidence="2" id="KW-1185">Reference proteome</keyword>
<dbReference type="Proteomes" id="UP000002058">
    <property type="component" value="Unassembled WGS sequence"/>
</dbReference>
<evidence type="ECO:0000313" key="1">
    <source>
        <dbReference type="EMBL" id="EEP76353.1"/>
    </source>
</evidence>
<dbReference type="AlphaFoldDB" id="C4JGL1"/>
<dbReference type="EMBL" id="CH476615">
    <property type="protein sequence ID" value="EEP76353.1"/>
    <property type="molecule type" value="Genomic_DNA"/>
</dbReference>
<dbReference type="HOGENOM" id="CLU_1670684_0_0_1"/>
<dbReference type="KEGG" id="ure:UREG_01202"/>